<dbReference type="InterPro" id="IPR014001">
    <property type="entry name" value="Helicase_ATP-bd"/>
</dbReference>
<dbReference type="CDD" id="cd17992">
    <property type="entry name" value="DEXHc_RecG"/>
    <property type="match status" value="1"/>
</dbReference>
<name>A0A368DM83_9PROT</name>
<dbReference type="InterPro" id="IPR027417">
    <property type="entry name" value="P-loop_NTPase"/>
</dbReference>
<evidence type="ECO:0000256" key="6">
    <source>
        <dbReference type="ARBA" id="ARBA00023125"/>
    </source>
</evidence>
<keyword evidence="5" id="KW-0067">ATP-binding</keyword>
<dbReference type="GO" id="GO:0006281">
    <property type="term" value="P:DNA repair"/>
    <property type="evidence" value="ECO:0007669"/>
    <property type="project" value="UniProtKB-KW"/>
</dbReference>
<keyword evidence="7" id="KW-0234">DNA repair</keyword>
<dbReference type="InterPro" id="IPR047112">
    <property type="entry name" value="RecG/Mfd"/>
</dbReference>
<dbReference type="Proteomes" id="UP000253570">
    <property type="component" value="Unassembled WGS sequence"/>
</dbReference>
<dbReference type="InterPro" id="IPR033454">
    <property type="entry name" value="RecG_wedge"/>
</dbReference>
<dbReference type="Gene3D" id="2.40.50.140">
    <property type="entry name" value="Nucleic acid-binding proteins"/>
    <property type="match status" value="1"/>
</dbReference>
<dbReference type="SMART" id="SM00487">
    <property type="entry name" value="DEXDc"/>
    <property type="match status" value="1"/>
</dbReference>
<evidence type="ECO:0000256" key="2">
    <source>
        <dbReference type="ARBA" id="ARBA00022763"/>
    </source>
</evidence>
<proteinExistence type="predicted"/>
<protein>
    <submittedName>
        <fullName evidence="10">ATP-dependent DNA helicase RecG</fullName>
    </submittedName>
</protein>
<dbReference type="Gene3D" id="3.40.50.300">
    <property type="entry name" value="P-loop containing nucleotide triphosphate hydrolases"/>
    <property type="match status" value="2"/>
</dbReference>
<dbReference type="InterPro" id="IPR001650">
    <property type="entry name" value="Helicase_C-like"/>
</dbReference>
<dbReference type="SMART" id="SM00490">
    <property type="entry name" value="HELICc"/>
    <property type="match status" value="1"/>
</dbReference>
<evidence type="ECO:0000256" key="3">
    <source>
        <dbReference type="ARBA" id="ARBA00022801"/>
    </source>
</evidence>
<gene>
    <name evidence="10" type="ORF">DBW71_05365</name>
</gene>
<dbReference type="CDD" id="cd04488">
    <property type="entry name" value="RecG_wedge_OBF"/>
    <property type="match status" value="1"/>
</dbReference>
<evidence type="ECO:0000313" key="11">
    <source>
        <dbReference type="Proteomes" id="UP000253570"/>
    </source>
</evidence>
<comment type="caution">
    <text evidence="10">The sequence shown here is derived from an EMBL/GenBank/DDBJ whole genome shotgun (WGS) entry which is preliminary data.</text>
</comment>
<feature type="domain" description="Helicase C-terminal" evidence="9">
    <location>
        <begin position="462"/>
        <end position="620"/>
    </location>
</feature>
<dbReference type="SUPFAM" id="SSF50249">
    <property type="entry name" value="Nucleic acid-binding proteins"/>
    <property type="match status" value="1"/>
</dbReference>
<evidence type="ECO:0000256" key="4">
    <source>
        <dbReference type="ARBA" id="ARBA00022806"/>
    </source>
</evidence>
<dbReference type="PANTHER" id="PTHR47964:SF1">
    <property type="entry name" value="ATP-DEPENDENT DNA HELICASE HOMOLOG RECG, CHLOROPLASTIC"/>
    <property type="match status" value="1"/>
</dbReference>
<evidence type="ECO:0000256" key="5">
    <source>
        <dbReference type="ARBA" id="ARBA00022840"/>
    </source>
</evidence>
<keyword evidence="3" id="KW-0378">Hydrolase</keyword>
<dbReference type="AlphaFoldDB" id="A0A368DM83"/>
<dbReference type="InterPro" id="IPR011545">
    <property type="entry name" value="DEAD/DEAH_box_helicase_dom"/>
</dbReference>
<keyword evidence="2" id="KW-0227">DNA damage</keyword>
<dbReference type="GO" id="GO:0016787">
    <property type="term" value="F:hydrolase activity"/>
    <property type="evidence" value="ECO:0007669"/>
    <property type="project" value="UniProtKB-KW"/>
</dbReference>
<evidence type="ECO:0000259" key="9">
    <source>
        <dbReference type="PROSITE" id="PS51194"/>
    </source>
</evidence>
<organism evidence="10 11">
    <name type="scientific">PS1 clade bacterium</name>
    <dbReference type="NCBI Taxonomy" id="2175152"/>
    <lineage>
        <taxon>Bacteria</taxon>
        <taxon>Pseudomonadati</taxon>
        <taxon>Pseudomonadota</taxon>
        <taxon>Alphaproteobacteria</taxon>
        <taxon>PS1 clade</taxon>
    </lineage>
</organism>
<keyword evidence="1" id="KW-0547">Nucleotide-binding</keyword>
<dbReference type="SUPFAM" id="SSF52540">
    <property type="entry name" value="P-loop containing nucleoside triphosphate hydrolases"/>
    <property type="match status" value="2"/>
</dbReference>
<evidence type="ECO:0000313" key="10">
    <source>
        <dbReference type="EMBL" id="RCL72456.1"/>
    </source>
</evidence>
<reference evidence="10 11" key="1">
    <citation type="journal article" date="2018" name="Microbiome">
        <title>Fine metagenomic profile of the Mediterranean stratified and mixed water columns revealed by assembly and recruitment.</title>
        <authorList>
            <person name="Haro-Moreno J.M."/>
            <person name="Lopez-Perez M."/>
            <person name="De La Torre J.R."/>
            <person name="Picazo A."/>
            <person name="Camacho A."/>
            <person name="Rodriguez-Valera F."/>
        </authorList>
    </citation>
    <scope>NUCLEOTIDE SEQUENCE [LARGE SCALE GENOMIC DNA]</scope>
    <source>
        <strain evidence="10">MED-G57</strain>
    </source>
</reference>
<dbReference type="GO" id="GO:0005524">
    <property type="term" value="F:ATP binding"/>
    <property type="evidence" value="ECO:0007669"/>
    <property type="project" value="UniProtKB-KW"/>
</dbReference>
<keyword evidence="6" id="KW-0238">DNA-binding</keyword>
<feature type="domain" description="Helicase ATP-binding" evidence="8">
    <location>
        <begin position="281"/>
        <end position="444"/>
    </location>
</feature>
<dbReference type="PROSITE" id="PS51192">
    <property type="entry name" value="HELICASE_ATP_BIND_1"/>
    <property type="match status" value="1"/>
</dbReference>
<dbReference type="InterPro" id="IPR012340">
    <property type="entry name" value="NA-bd_OB-fold"/>
</dbReference>
<dbReference type="PANTHER" id="PTHR47964">
    <property type="entry name" value="ATP-DEPENDENT DNA HELICASE HOMOLOG RECG, CHLOROPLASTIC"/>
    <property type="match status" value="1"/>
</dbReference>
<evidence type="ECO:0000256" key="1">
    <source>
        <dbReference type="ARBA" id="ARBA00022741"/>
    </source>
</evidence>
<evidence type="ECO:0000256" key="7">
    <source>
        <dbReference type="ARBA" id="ARBA00023204"/>
    </source>
</evidence>
<dbReference type="Pfam" id="PF17191">
    <property type="entry name" value="RecG_wedge"/>
    <property type="match status" value="1"/>
</dbReference>
<dbReference type="Pfam" id="PF00270">
    <property type="entry name" value="DEAD"/>
    <property type="match status" value="1"/>
</dbReference>
<dbReference type="Pfam" id="PF00271">
    <property type="entry name" value="Helicase_C"/>
    <property type="match status" value="1"/>
</dbReference>
<dbReference type="GO" id="GO:0003677">
    <property type="term" value="F:DNA binding"/>
    <property type="evidence" value="ECO:0007669"/>
    <property type="project" value="UniProtKB-KW"/>
</dbReference>
<evidence type="ECO:0000259" key="8">
    <source>
        <dbReference type="PROSITE" id="PS51192"/>
    </source>
</evidence>
<dbReference type="GO" id="GO:0003678">
    <property type="term" value="F:DNA helicase activity"/>
    <property type="evidence" value="ECO:0007669"/>
    <property type="project" value="TreeGrafter"/>
</dbReference>
<dbReference type="EMBL" id="QOQD01000014">
    <property type="protein sequence ID" value="RCL72456.1"/>
    <property type="molecule type" value="Genomic_DNA"/>
</dbReference>
<dbReference type="PROSITE" id="PS51194">
    <property type="entry name" value="HELICASE_CTER"/>
    <property type="match status" value="1"/>
</dbReference>
<keyword evidence="4 10" id="KW-0347">Helicase</keyword>
<accession>A0A368DM83</accession>
<sequence>MQTVKFNKLFTDLMLIDGIGKNNYNKYSKLLGKENVRIIDLLWHFPYKIIQRDKIQNIAEIEDGDICTINGKITKYVRGFKNRPHQFLVEDQTGVLELLYFNMPYYMASKINVGDSKFISGKVSNYNNKKQISHPDFILNSNEFSRRRNFEPIYPLTNGLTNYNITSTFEKIFNYLEKIDDWYTPEFLEQNMWYGILETFQRIHMPDENYFQEEKNKFIRRLAFDEILINQIKIEHIRKIRSKVNGISLNSDSNLFDKIQKKLPFDLSLTQKEAIDEIFNDMSKPQQMIRLLQGDVGSGKTLVSFFAGLKTIESNYQFALLAPTEILAQQHYNNFQDFIRDYNFTSCLLTSSTPSDDRLRNIESIKNGKMNVIIGTHAIFQENIIYKNLGLVVIDEQHRFGVHQRLSLQKKSTSGRADLLLMTATPIPRTLIQTKYGDINLSELQNLPDRKKIETNIISLTKINELVERLLKIINKKNKVFWVCPQILSNDNNRTSVIERYQYLRKYFKNNLSLIHGKMNEDDKHNELNKYLNHETNLLVATSVIEVGIDIKQANIIVIENANLFGLSQIHQLRGRVGRSNNRSWCVLLHDNNLTEIAKDRLKIIKENNDGFQIAKEDMALRGYGDILGTRQSGYSNYHVLNEELIIELTKKASTISPKILDEILTNKDSREKYKYLFDLYEAHDYKYILT</sequence>